<feature type="transmembrane region" description="Helical" evidence="1">
    <location>
        <begin position="118"/>
        <end position="143"/>
    </location>
</feature>
<keyword evidence="3" id="KW-1185">Reference proteome</keyword>
<gene>
    <name evidence="2" type="ORF">D0Y96_07845</name>
</gene>
<dbReference type="OrthoDB" id="110485at2"/>
<comment type="caution">
    <text evidence="2">The sequence shown here is derived from an EMBL/GenBank/DDBJ whole genome shotgun (WGS) entry which is preliminary data.</text>
</comment>
<keyword evidence="1" id="KW-0472">Membrane</keyword>
<name>A0A372IR10_9BACT</name>
<feature type="transmembrane region" description="Helical" evidence="1">
    <location>
        <begin position="27"/>
        <end position="56"/>
    </location>
</feature>
<reference evidence="2 3" key="1">
    <citation type="submission" date="2018-08" db="EMBL/GenBank/DDBJ databases">
        <title>Acidipila sp. 4G-K13, an acidobacterium isolated from forest soil.</title>
        <authorList>
            <person name="Gao Z.-H."/>
            <person name="Qiu L.-H."/>
        </authorList>
    </citation>
    <scope>NUCLEOTIDE SEQUENCE [LARGE SCALE GENOMIC DNA]</scope>
    <source>
        <strain evidence="2 3">4G-K13</strain>
    </source>
</reference>
<accession>A0A372IR10</accession>
<dbReference type="RefSeq" id="WP_117298835.1">
    <property type="nucleotide sequence ID" value="NZ_QVQT02000003.1"/>
</dbReference>
<feature type="transmembrane region" description="Helical" evidence="1">
    <location>
        <begin position="163"/>
        <end position="188"/>
    </location>
</feature>
<keyword evidence="1" id="KW-0812">Transmembrane</keyword>
<sequence>MTDTVQHEAGREREGTIHLPAPTAWPIVLAFGVTLGFAGLVTNLGVTVLGVILIAVGSIGWFRQVLPHEQHEDVPVRVQPVTIESSRKFVERIEVSEEHRAHLPVETYPVLSGVKGGIAGGIAMIFPALAYGLIAQHSIWYPINLLGGAGVANWRNPTTADIAAFHWEGLLVASVIQIVACLLVGLLYGAMLPMLPRRPVLLGGIIAPLLWTGLLHSTLGVINPVLDEHIAWGWFVISQVTFGVVAGLVVARESRIRTAQSLPFVVRMGIEAPGLMHDDHSQHSGEKH</sequence>
<evidence type="ECO:0008006" key="4">
    <source>
        <dbReference type="Google" id="ProtNLM"/>
    </source>
</evidence>
<protein>
    <recommendedName>
        <fullName evidence="4">Cytochrome aa3 subunit 4</fullName>
    </recommendedName>
</protein>
<dbReference type="EMBL" id="QVQT01000003">
    <property type="protein sequence ID" value="RFU17219.1"/>
    <property type="molecule type" value="Genomic_DNA"/>
</dbReference>
<feature type="transmembrane region" description="Helical" evidence="1">
    <location>
        <begin position="231"/>
        <end position="251"/>
    </location>
</feature>
<dbReference type="Gene3D" id="1.10.287.70">
    <property type="match status" value="1"/>
</dbReference>
<dbReference type="Proteomes" id="UP000264702">
    <property type="component" value="Unassembled WGS sequence"/>
</dbReference>
<feature type="transmembrane region" description="Helical" evidence="1">
    <location>
        <begin position="200"/>
        <end position="219"/>
    </location>
</feature>
<evidence type="ECO:0000256" key="1">
    <source>
        <dbReference type="SAM" id="Phobius"/>
    </source>
</evidence>
<evidence type="ECO:0000313" key="2">
    <source>
        <dbReference type="EMBL" id="RFU17219.1"/>
    </source>
</evidence>
<dbReference type="AlphaFoldDB" id="A0A372IR10"/>
<organism evidence="2 3">
    <name type="scientific">Paracidobacterium acidisoli</name>
    <dbReference type="NCBI Taxonomy" id="2303751"/>
    <lineage>
        <taxon>Bacteria</taxon>
        <taxon>Pseudomonadati</taxon>
        <taxon>Acidobacteriota</taxon>
        <taxon>Terriglobia</taxon>
        <taxon>Terriglobales</taxon>
        <taxon>Acidobacteriaceae</taxon>
        <taxon>Paracidobacterium</taxon>
    </lineage>
</organism>
<proteinExistence type="predicted"/>
<keyword evidence="1" id="KW-1133">Transmembrane helix</keyword>
<evidence type="ECO:0000313" key="3">
    <source>
        <dbReference type="Proteomes" id="UP000264702"/>
    </source>
</evidence>